<accession>A0A8L0DSI5</accession>
<organism evidence="3 4">
    <name type="scientific">Oncorhynchus mykiss</name>
    <name type="common">Rainbow trout</name>
    <name type="synonym">Salmo gairdneri</name>
    <dbReference type="NCBI Taxonomy" id="8022"/>
    <lineage>
        <taxon>Eukaryota</taxon>
        <taxon>Metazoa</taxon>
        <taxon>Chordata</taxon>
        <taxon>Craniata</taxon>
        <taxon>Vertebrata</taxon>
        <taxon>Euteleostomi</taxon>
        <taxon>Actinopterygii</taxon>
        <taxon>Neopterygii</taxon>
        <taxon>Teleostei</taxon>
        <taxon>Protacanthopterygii</taxon>
        <taxon>Salmoniformes</taxon>
        <taxon>Salmonidae</taxon>
        <taxon>Salmoninae</taxon>
        <taxon>Oncorhynchus</taxon>
    </lineage>
</organism>
<dbReference type="InterPro" id="IPR009057">
    <property type="entry name" value="Homeodomain-like_sf"/>
</dbReference>
<dbReference type="PANTHER" id="PTHR23022:SF134">
    <property type="entry name" value="TRANSPOSABLE ELEMENT TC1 TRANSPOSASE"/>
    <property type="match status" value="1"/>
</dbReference>
<dbReference type="GeneTree" id="ENSGT01150000286900"/>
<sequence>MVRTEELSDFQRGTVIGCHLSNKSVRQISALLELPRSTVSAVIVKWKRLGATTAQPRSGRPHKLTEGDRQVLKQVACKDRLSSVATLTTEFQTASGSNVSTITVRRELHEMGFHGRAAAHTPQITMRNAKRRLEWCKAHRHWTLEQWKRILWSDESRFTIWQSDGRIWVWRMPGERYLPECIVPTVKFGGEGIMVWGCFSWFGLGPLVPVKGNLNAAAYNEILDDSVLPTLWQQFGEGPFLFQHDNAPMHKARSVQDWFVELGVEELDWPAQSPDLNPIEHLWDELERRLRARPNRPTSVPDLTNALVAEWKQVPAAMFQHLVESLPRRVEAVIAAKGGPTPY</sequence>
<dbReference type="GO" id="GO:0003677">
    <property type="term" value="F:DNA binding"/>
    <property type="evidence" value="ECO:0007669"/>
    <property type="project" value="InterPro"/>
</dbReference>
<dbReference type="PANTHER" id="PTHR23022">
    <property type="entry name" value="TRANSPOSABLE ELEMENT-RELATED"/>
    <property type="match status" value="1"/>
</dbReference>
<name>A0A8L0DSI5_ONCMY</name>
<dbReference type="Gene3D" id="1.10.10.10">
    <property type="entry name" value="Winged helix-like DNA-binding domain superfamily/Winged helix DNA-binding domain"/>
    <property type="match status" value="1"/>
</dbReference>
<reference evidence="3" key="2">
    <citation type="submission" date="2025-08" db="UniProtKB">
        <authorList>
            <consortium name="Ensembl"/>
        </authorList>
    </citation>
    <scope>IDENTIFICATION</scope>
</reference>
<dbReference type="GO" id="GO:0006313">
    <property type="term" value="P:DNA transposition"/>
    <property type="evidence" value="ECO:0007669"/>
    <property type="project" value="InterPro"/>
</dbReference>
<dbReference type="InterPro" id="IPR002492">
    <property type="entry name" value="Transposase_Tc1-like"/>
</dbReference>
<reference evidence="3" key="3">
    <citation type="submission" date="2025-09" db="UniProtKB">
        <authorList>
            <consortium name="Ensembl"/>
        </authorList>
    </citation>
    <scope>IDENTIFICATION</scope>
</reference>
<evidence type="ECO:0000313" key="3">
    <source>
        <dbReference type="Ensembl" id="ENSOMYP00000135944.1"/>
    </source>
</evidence>
<dbReference type="Pfam" id="PF13358">
    <property type="entry name" value="DDE_3"/>
    <property type="match status" value="1"/>
</dbReference>
<evidence type="ECO:0000313" key="4">
    <source>
        <dbReference type="Proteomes" id="UP000694395"/>
    </source>
</evidence>
<protein>
    <recommendedName>
        <fullName evidence="5">Tc1-like transposase DDE domain-containing protein</fullName>
    </recommendedName>
</protein>
<dbReference type="GO" id="GO:0015074">
    <property type="term" value="P:DNA integration"/>
    <property type="evidence" value="ECO:0007669"/>
    <property type="project" value="InterPro"/>
</dbReference>
<dbReference type="AlphaFoldDB" id="A0A8L0DSI5"/>
<evidence type="ECO:0008006" key="5">
    <source>
        <dbReference type="Google" id="ProtNLM"/>
    </source>
</evidence>
<dbReference type="InterPro" id="IPR052338">
    <property type="entry name" value="Transposase_5"/>
</dbReference>
<keyword evidence="4" id="KW-1185">Reference proteome</keyword>
<evidence type="ECO:0000259" key="2">
    <source>
        <dbReference type="Pfam" id="PF13358"/>
    </source>
</evidence>
<dbReference type="SUPFAM" id="SSF46689">
    <property type="entry name" value="Homeodomain-like"/>
    <property type="match status" value="1"/>
</dbReference>
<proteinExistence type="predicted"/>
<dbReference type="Proteomes" id="UP000694395">
    <property type="component" value="Chromosome 12"/>
</dbReference>
<feature type="domain" description="Tc1-like transposase DDE" evidence="2">
    <location>
        <begin position="149"/>
        <end position="293"/>
    </location>
</feature>
<dbReference type="Ensembl" id="ENSOMYT00000117424.1">
    <property type="protein sequence ID" value="ENSOMYP00000135944.1"/>
    <property type="gene ID" value="ENSOMYG00000071040.1"/>
</dbReference>
<evidence type="ECO:0000259" key="1">
    <source>
        <dbReference type="Pfam" id="PF01498"/>
    </source>
</evidence>
<dbReference type="InterPro" id="IPR038717">
    <property type="entry name" value="Tc1-like_DDE_dom"/>
</dbReference>
<reference evidence="3" key="1">
    <citation type="submission" date="2020-07" db="EMBL/GenBank/DDBJ databases">
        <title>A long reads based de novo assembly of the rainbow trout Arlee double haploid line genome.</title>
        <authorList>
            <person name="Gao G."/>
            <person name="Palti Y."/>
        </authorList>
    </citation>
    <scope>NUCLEOTIDE SEQUENCE [LARGE SCALE GENOMIC DNA]</scope>
</reference>
<dbReference type="Gene3D" id="3.30.420.10">
    <property type="entry name" value="Ribonuclease H-like superfamily/Ribonuclease H"/>
    <property type="match status" value="1"/>
</dbReference>
<feature type="domain" description="Transposase Tc1-like" evidence="1">
    <location>
        <begin position="69"/>
        <end position="141"/>
    </location>
</feature>
<dbReference type="Pfam" id="PF01498">
    <property type="entry name" value="HTH_Tnp_Tc3_2"/>
    <property type="match status" value="1"/>
</dbReference>
<dbReference type="InterPro" id="IPR036388">
    <property type="entry name" value="WH-like_DNA-bd_sf"/>
</dbReference>
<dbReference type="InterPro" id="IPR036397">
    <property type="entry name" value="RNaseH_sf"/>
</dbReference>